<comment type="similarity">
    <text evidence="2">Belongs to the short-chain dehydrogenases/reductases (SDR) family.</text>
</comment>
<dbReference type="GO" id="GO:0006635">
    <property type="term" value="P:fatty acid beta-oxidation"/>
    <property type="evidence" value="ECO:0007669"/>
    <property type="project" value="TreeGrafter"/>
</dbReference>
<dbReference type="AlphaFoldDB" id="A0A1I7YH38"/>
<proteinExistence type="inferred from homology"/>
<evidence type="ECO:0000259" key="7">
    <source>
        <dbReference type="Pfam" id="PF22622"/>
    </source>
</evidence>
<keyword evidence="8" id="KW-1185">Reference proteome</keyword>
<reference evidence="9" key="1">
    <citation type="submission" date="2016-11" db="UniProtKB">
        <authorList>
            <consortium name="WormBaseParasite"/>
        </authorList>
    </citation>
    <scope>IDENTIFICATION</scope>
</reference>
<dbReference type="Pfam" id="PF02036">
    <property type="entry name" value="SCP2"/>
    <property type="match status" value="1"/>
</dbReference>
<dbReference type="Gene3D" id="3.30.1050.10">
    <property type="entry name" value="SCP2 sterol-binding domain"/>
    <property type="match status" value="1"/>
</dbReference>
<dbReference type="PANTHER" id="PTHR13078:SF56">
    <property type="entry name" value="PEROXISOMAL MULTIFUNCTIONAL ENZYME TYPE 2"/>
    <property type="match status" value="1"/>
</dbReference>
<evidence type="ECO:0000313" key="9">
    <source>
        <dbReference type="WBParaSite" id="L893_g16053.t1"/>
    </source>
</evidence>
<feature type="domain" description="SCP2" evidence="6">
    <location>
        <begin position="308"/>
        <end position="411"/>
    </location>
</feature>
<evidence type="ECO:0000256" key="4">
    <source>
        <dbReference type="ARBA" id="ARBA00023239"/>
    </source>
</evidence>
<dbReference type="SUPFAM" id="SSF54637">
    <property type="entry name" value="Thioesterase/thiol ester dehydrase-isomerase"/>
    <property type="match status" value="2"/>
</dbReference>
<dbReference type="CDD" id="cd03448">
    <property type="entry name" value="HDE_HSD"/>
    <property type="match status" value="1"/>
</dbReference>
<dbReference type="Pfam" id="PF01575">
    <property type="entry name" value="MaoC_dehydratas"/>
    <property type="match status" value="1"/>
</dbReference>
<keyword evidence="4" id="KW-0456">Lyase</keyword>
<dbReference type="PANTHER" id="PTHR13078">
    <property type="entry name" value="PEROXISOMAL MULTIFUNCTIONAL ENZYME TYPE 2-RELATED"/>
    <property type="match status" value="1"/>
</dbReference>
<dbReference type="InterPro" id="IPR002539">
    <property type="entry name" value="MaoC-like_dom"/>
</dbReference>
<protein>
    <submittedName>
        <fullName evidence="9">SCP2 domain-containing protein</fullName>
    </submittedName>
</protein>
<dbReference type="InterPro" id="IPR036527">
    <property type="entry name" value="SCP2_sterol-bd_dom_sf"/>
</dbReference>
<dbReference type="GO" id="GO:0044594">
    <property type="term" value="F:17-beta-hydroxysteroid dehydrogenase (NAD+) activity"/>
    <property type="evidence" value="ECO:0007669"/>
    <property type="project" value="TreeGrafter"/>
</dbReference>
<evidence type="ECO:0000256" key="1">
    <source>
        <dbReference type="ARBA" id="ARBA00004275"/>
    </source>
</evidence>
<dbReference type="Pfam" id="PF22622">
    <property type="entry name" value="MFE-2_hydrat-2_N"/>
    <property type="match status" value="1"/>
</dbReference>
<dbReference type="GO" id="GO:0018812">
    <property type="term" value="F:3-hydroxyacyl-CoA dehydratase activity"/>
    <property type="evidence" value="ECO:0007669"/>
    <property type="project" value="UniProtKB-ARBA"/>
</dbReference>
<dbReference type="Proteomes" id="UP000095287">
    <property type="component" value="Unplaced"/>
</dbReference>
<name>A0A1I7YH38_9BILA</name>
<evidence type="ECO:0000313" key="8">
    <source>
        <dbReference type="Proteomes" id="UP000095287"/>
    </source>
</evidence>
<evidence type="ECO:0000256" key="3">
    <source>
        <dbReference type="ARBA" id="ARBA00023140"/>
    </source>
</evidence>
<dbReference type="SUPFAM" id="SSF55718">
    <property type="entry name" value="SCP-like"/>
    <property type="match status" value="1"/>
</dbReference>
<dbReference type="GO" id="GO:0003857">
    <property type="term" value="F:(3S)-3-hydroxyacyl-CoA dehydrogenase (NAD+) activity"/>
    <property type="evidence" value="ECO:0007669"/>
    <property type="project" value="TreeGrafter"/>
</dbReference>
<dbReference type="InterPro" id="IPR029069">
    <property type="entry name" value="HotDog_dom_sf"/>
</dbReference>
<feature type="domain" description="Peroxisomal multifunctional enzyme type 2-like N-terminal" evidence="7">
    <location>
        <begin position="16"/>
        <end position="141"/>
    </location>
</feature>
<sequence length="419" mass="46097">MDPSLAKTYKPEDAFFSYTQRDAIIYALGVGAEVKDDLRFLYENHDDFQVLPTYVVAPGLLANSMTSCPGIEFDLSRILHGEQYIEVYGPLPVEADLRTECRIVDVLDKGSGALILSNLTTYDKNSGKKLCMQQFATFQVGSGKFGGNKTCPDEKKCVPIPERAPDAVMEQKTTVDQAALYRMSGDLNPLHIDPMFAKMSGFKQPILHGLCTMGFATRHVLKAFANNDASKFKAIKVRFSSPVIPGQTLVTEMWQEGNRVHFQTKVKETGKVVVSNGYMDLTSVTAAAPSKQSDKTLPKSLVKSEAIFEQIARELPNQKGVVQKVKGIIVYDIMKNGKHVEYFTLDLKNGNGAVYKGEPKNGAKANSTVIVDDDDFVKLSAGELNSTKAYMTGKLKVKGNVMLLQKLQGLMAGLRKSKL</sequence>
<comment type="subcellular location">
    <subcellularLocation>
        <location evidence="1">Peroxisome</location>
    </subcellularLocation>
</comment>
<dbReference type="GO" id="GO:0005777">
    <property type="term" value="C:peroxisome"/>
    <property type="evidence" value="ECO:0007669"/>
    <property type="project" value="UniProtKB-SubCell"/>
</dbReference>
<evidence type="ECO:0000259" key="6">
    <source>
        <dbReference type="Pfam" id="PF02036"/>
    </source>
</evidence>
<keyword evidence="3" id="KW-0576">Peroxisome</keyword>
<organism evidence="8 9">
    <name type="scientific">Steinernema glaseri</name>
    <dbReference type="NCBI Taxonomy" id="37863"/>
    <lineage>
        <taxon>Eukaryota</taxon>
        <taxon>Metazoa</taxon>
        <taxon>Ecdysozoa</taxon>
        <taxon>Nematoda</taxon>
        <taxon>Chromadorea</taxon>
        <taxon>Rhabditida</taxon>
        <taxon>Tylenchina</taxon>
        <taxon>Panagrolaimomorpha</taxon>
        <taxon>Strongyloidoidea</taxon>
        <taxon>Steinernematidae</taxon>
        <taxon>Steinernema</taxon>
    </lineage>
</organism>
<dbReference type="WBParaSite" id="L893_g16053.t1">
    <property type="protein sequence ID" value="L893_g16053.t1"/>
    <property type="gene ID" value="L893_g16053"/>
</dbReference>
<dbReference type="InterPro" id="IPR003033">
    <property type="entry name" value="SCP2_sterol-bd_dom"/>
</dbReference>
<feature type="domain" description="MaoC-like" evidence="5">
    <location>
        <begin position="160"/>
        <end position="275"/>
    </location>
</feature>
<accession>A0A1I7YH38</accession>
<evidence type="ECO:0000259" key="5">
    <source>
        <dbReference type="Pfam" id="PF01575"/>
    </source>
</evidence>
<dbReference type="Gene3D" id="3.10.129.10">
    <property type="entry name" value="Hotdog Thioesterase"/>
    <property type="match status" value="1"/>
</dbReference>
<evidence type="ECO:0000256" key="2">
    <source>
        <dbReference type="ARBA" id="ARBA00006484"/>
    </source>
</evidence>
<dbReference type="InterPro" id="IPR054357">
    <property type="entry name" value="MFE-2_N"/>
</dbReference>
<dbReference type="FunFam" id="3.10.129.10:FF:000013">
    <property type="entry name" value="Peroxisomal multifunctional enzyme type 2"/>
    <property type="match status" value="1"/>
</dbReference>